<dbReference type="PANTHER" id="PTHR46890">
    <property type="entry name" value="NON-LTR RETROLELEMENT REVERSE TRANSCRIPTASE-LIKE PROTEIN-RELATED"/>
    <property type="match status" value="1"/>
</dbReference>
<comment type="caution">
    <text evidence="1">The sequence shown here is derived from an EMBL/GenBank/DDBJ whole genome shotgun (WGS) entry which is preliminary data.</text>
</comment>
<keyword evidence="2" id="KW-1185">Reference proteome</keyword>
<dbReference type="EMBL" id="JARKNE010000003">
    <property type="protein sequence ID" value="KAK5839684.1"/>
    <property type="molecule type" value="Genomic_DNA"/>
</dbReference>
<reference evidence="1 2" key="1">
    <citation type="submission" date="2023-03" db="EMBL/GenBank/DDBJ databases">
        <title>WGS of Gossypium arboreum.</title>
        <authorList>
            <person name="Yu D."/>
        </authorList>
    </citation>
    <scope>NUCLEOTIDE SEQUENCE [LARGE SCALE GENOMIC DNA]</scope>
    <source>
        <tissue evidence="1">Leaf</tissue>
    </source>
</reference>
<proteinExistence type="predicted"/>
<organism evidence="1 2">
    <name type="scientific">Gossypium arboreum</name>
    <name type="common">Tree cotton</name>
    <name type="synonym">Gossypium nanking</name>
    <dbReference type="NCBI Taxonomy" id="29729"/>
    <lineage>
        <taxon>Eukaryota</taxon>
        <taxon>Viridiplantae</taxon>
        <taxon>Streptophyta</taxon>
        <taxon>Embryophyta</taxon>
        <taxon>Tracheophyta</taxon>
        <taxon>Spermatophyta</taxon>
        <taxon>Magnoliopsida</taxon>
        <taxon>eudicotyledons</taxon>
        <taxon>Gunneridae</taxon>
        <taxon>Pentapetalae</taxon>
        <taxon>rosids</taxon>
        <taxon>malvids</taxon>
        <taxon>Malvales</taxon>
        <taxon>Malvaceae</taxon>
        <taxon>Malvoideae</taxon>
        <taxon>Gossypium</taxon>
    </lineage>
</organism>
<dbReference type="InterPro" id="IPR052343">
    <property type="entry name" value="Retrotransposon-Effector_Assoc"/>
</dbReference>
<dbReference type="InterPro" id="IPR036691">
    <property type="entry name" value="Endo/exonu/phosph_ase_sf"/>
</dbReference>
<evidence type="ECO:0000313" key="1">
    <source>
        <dbReference type="EMBL" id="KAK5839684.1"/>
    </source>
</evidence>
<accession>A0ABR0QKB7</accession>
<dbReference type="Proteomes" id="UP001358586">
    <property type="component" value="Chromosome 3"/>
</dbReference>
<dbReference type="SUPFAM" id="SSF56219">
    <property type="entry name" value="DNase I-like"/>
    <property type="match status" value="1"/>
</dbReference>
<evidence type="ECO:0000313" key="2">
    <source>
        <dbReference type="Proteomes" id="UP001358586"/>
    </source>
</evidence>
<name>A0ABR0QKB7_GOSAR</name>
<dbReference type="PANTHER" id="PTHR46890:SF48">
    <property type="entry name" value="RNA-DIRECTED DNA POLYMERASE"/>
    <property type="match status" value="1"/>
</dbReference>
<gene>
    <name evidence="1" type="ORF">PVK06_008510</name>
</gene>
<protein>
    <recommendedName>
        <fullName evidence="3">Reverse transcriptase domain-containing protein</fullName>
    </recommendedName>
</protein>
<sequence>MDEFRDVMEELSFVDIKTEKGWFTWVNTREGNAMVKERLDRLLISANDVDNFPFIETRVARQSKSDHDAIILDTIGHKLRDSFRDPRLSVKYDVDQGITDKEILEAFNQMNPRKMPEIDGLSGCFFKENWEVMGADVIKLCHDVLNGNRDVASLNDTMIILISKTKDPKDMSNFRPISLCRVLYKIISKVLANGLKTTLPMCIIHNQNAFVLGVIAS</sequence>
<evidence type="ECO:0008006" key="3">
    <source>
        <dbReference type="Google" id="ProtNLM"/>
    </source>
</evidence>